<dbReference type="Pfam" id="PF22916">
    <property type="entry name" value="UTP25_NTPase-like"/>
    <property type="match status" value="1"/>
</dbReference>
<dbReference type="FunFam" id="3.40.50.300:FF:000962">
    <property type="entry name" value="digestive organ expansion factor homolog"/>
    <property type="match status" value="1"/>
</dbReference>
<evidence type="ECO:0000256" key="5">
    <source>
        <dbReference type="ARBA" id="ARBA00023242"/>
    </source>
</evidence>
<evidence type="ECO:0000256" key="8">
    <source>
        <dbReference type="ARBA" id="ARBA00055734"/>
    </source>
</evidence>
<dbReference type="InterPro" id="IPR010678">
    <property type="entry name" value="UTP25"/>
</dbReference>
<feature type="compositionally biased region" description="Acidic residues" evidence="11">
    <location>
        <begin position="81"/>
        <end position="96"/>
    </location>
</feature>
<dbReference type="Gene3D" id="3.40.50.300">
    <property type="entry name" value="P-loop containing nucleotide triphosphate hydrolases"/>
    <property type="match status" value="1"/>
</dbReference>
<dbReference type="InterPro" id="IPR053940">
    <property type="entry name" value="UTP25_NTPase-like"/>
</dbReference>
<dbReference type="GO" id="GO:0019843">
    <property type="term" value="F:rRNA binding"/>
    <property type="evidence" value="ECO:0007669"/>
    <property type="project" value="TreeGrafter"/>
</dbReference>
<dbReference type="OrthoDB" id="10264378at2759"/>
<feature type="compositionally biased region" description="Polar residues" evidence="11">
    <location>
        <begin position="49"/>
        <end position="58"/>
    </location>
</feature>
<evidence type="ECO:0000256" key="2">
    <source>
        <dbReference type="ARBA" id="ARBA00009223"/>
    </source>
</evidence>
<dbReference type="GO" id="GO:0034511">
    <property type="term" value="F:U3 snoRNA binding"/>
    <property type="evidence" value="ECO:0007669"/>
    <property type="project" value="InterPro"/>
</dbReference>
<dbReference type="InterPro" id="IPR027417">
    <property type="entry name" value="P-loop_NTPase"/>
</dbReference>
<keyword evidence="5" id="KW-0539">Nucleus</keyword>
<sequence>MGKRKRQRLGSNLTKKQKNHLREFGEQHPFHDEILEKAAPAQIVDLADSSEQSDSGSDVESGIEQMTAYQHLCSTLKNVAEDQDSDSDSDSESEFEEVVKETTQDDEEEEEEAEENDNNEIGDKNDQEERDAFNKAETTSSTTGEELAKNEVADSDEIENDNDLETDFTDVKNEAKFCLESNLIGDESQGESEEVAYVNSFEDPFKQHMDTELEEGDVKTITKVHSTTQSKWTILGQLVWSSRLPKYSLIKELSDDSSKNLYLHKPLETTWPTVNAQFLSTEDQLNQQEFFMPLQQGLFRIMNNYRDIYYPERTAIGNGEQIRHVYCLHVMNHVLKANSQVLSNNAKYQEQKAEIDDGLRDQGLTRPKVLIVVPFRETALRVVQILISLLDVKDKLEVSNKKRFKDEYGSSPEDRPPNLKRPEDYEAIFAGNIDDHFRIGVAILRRSMRLYAPFYSSDIIIASPLGLRTIIKAEGDKTRDFDFLSSIEILIIDQADIYLMQNWEHIVHLLKHLNQQPHEPHGVNFSRVRMWSLNNWSKYYRQTLIFSAFQDPQINAIHSKHCFNYRGQVTVSNLPQTGSICHVVMQLPHVFQRLDVSSFADLPDARFEFFIKSILPQYREAVMSHTLIYIPIYFDYVRLRNYLNREEVNFSHICEYSKKSTINRARYHFLKGEKPFLLFTERFHFYKRYAIKGIRHLIFYELPTYPHFYSDICNMLNPENRGDEATWTCTVLYSKYDAQKLTRVVGAERAAQMIQSKKSVHLFVTGEDS</sequence>
<evidence type="ECO:0000256" key="9">
    <source>
        <dbReference type="ARBA" id="ARBA00064888"/>
    </source>
</evidence>
<evidence type="ECO:0000256" key="3">
    <source>
        <dbReference type="ARBA" id="ARBA00022473"/>
    </source>
</evidence>
<name>A0A401RZ93_CHIPU</name>
<evidence type="ECO:0000256" key="6">
    <source>
        <dbReference type="ARBA" id="ARBA00024421"/>
    </source>
</evidence>
<dbReference type="AlphaFoldDB" id="A0A401RZ93"/>
<evidence type="ECO:0000256" key="11">
    <source>
        <dbReference type="SAM" id="MobiDB-lite"/>
    </source>
</evidence>
<dbReference type="PANTHER" id="PTHR12933">
    <property type="entry name" value="ORF PROTEIN-RELATED"/>
    <property type="match status" value="1"/>
</dbReference>
<dbReference type="InterPro" id="IPR053939">
    <property type="entry name" value="UTP25_C"/>
</dbReference>
<reference evidence="14 15" key="1">
    <citation type="journal article" date="2018" name="Nat. Ecol. Evol.">
        <title>Shark genomes provide insights into elasmobranch evolution and the origin of vertebrates.</title>
        <authorList>
            <person name="Hara Y"/>
            <person name="Yamaguchi K"/>
            <person name="Onimaru K"/>
            <person name="Kadota M"/>
            <person name="Koyanagi M"/>
            <person name="Keeley SD"/>
            <person name="Tatsumi K"/>
            <person name="Tanaka K"/>
            <person name="Motone F"/>
            <person name="Kageyama Y"/>
            <person name="Nozu R"/>
            <person name="Adachi N"/>
            <person name="Nishimura O"/>
            <person name="Nakagawa R"/>
            <person name="Tanegashima C"/>
            <person name="Kiyatake I"/>
            <person name="Matsumoto R"/>
            <person name="Murakumo K"/>
            <person name="Nishida K"/>
            <person name="Terakita A"/>
            <person name="Kuratani S"/>
            <person name="Sato K"/>
            <person name="Hyodo S Kuraku.S."/>
        </authorList>
    </citation>
    <scope>NUCLEOTIDE SEQUENCE [LARGE SCALE GENOMIC DNA]</scope>
</reference>
<organism evidence="14 15">
    <name type="scientific">Chiloscyllium punctatum</name>
    <name type="common">Brownbanded bambooshark</name>
    <name type="synonym">Hemiscyllium punctatum</name>
    <dbReference type="NCBI Taxonomy" id="137246"/>
    <lineage>
        <taxon>Eukaryota</taxon>
        <taxon>Metazoa</taxon>
        <taxon>Chordata</taxon>
        <taxon>Craniata</taxon>
        <taxon>Vertebrata</taxon>
        <taxon>Chondrichthyes</taxon>
        <taxon>Elasmobranchii</taxon>
        <taxon>Galeomorphii</taxon>
        <taxon>Galeoidea</taxon>
        <taxon>Orectolobiformes</taxon>
        <taxon>Hemiscylliidae</taxon>
        <taxon>Chiloscyllium</taxon>
    </lineage>
</organism>
<comment type="function">
    <text evidence="8">Component of the ribosomal small subunit processome for the biogenesis of ribosomes, functions in pre-ribosomal RNA (pre-rRNA) processing. Essential for embryonic development in part through the regulation of p53 pathway. Controls the expansion growth of digestive organs and liver. Also involved in the sympathetic neuronal development. Mediates, with CAPN3, the proteasome-independent degradation of p53/TP53.</text>
</comment>
<dbReference type="GO" id="GO:0000462">
    <property type="term" value="P:maturation of SSU-rRNA from tricistronic rRNA transcript (SSU-rRNA, 5.8S rRNA, LSU-rRNA)"/>
    <property type="evidence" value="ECO:0007669"/>
    <property type="project" value="TreeGrafter"/>
</dbReference>
<evidence type="ECO:0000256" key="4">
    <source>
        <dbReference type="ARBA" id="ARBA00022553"/>
    </source>
</evidence>
<keyword evidence="15" id="KW-1185">Reference proteome</keyword>
<feature type="compositionally biased region" description="Basic and acidic residues" evidence="11">
    <location>
        <begin position="20"/>
        <end position="36"/>
    </location>
</feature>
<accession>A0A401RZ93</accession>
<keyword evidence="3" id="KW-0217">Developmental protein</keyword>
<evidence type="ECO:0000313" key="15">
    <source>
        <dbReference type="Proteomes" id="UP000287033"/>
    </source>
</evidence>
<comment type="subcellular location">
    <subcellularLocation>
        <location evidence="1">Nucleus</location>
        <location evidence="1">Nucleolus</location>
    </subcellularLocation>
</comment>
<dbReference type="SUPFAM" id="SSF52540">
    <property type="entry name" value="P-loop containing nucleoside triphosphate hydrolases"/>
    <property type="match status" value="1"/>
</dbReference>
<feature type="region of interest" description="Disordered" evidence="11">
    <location>
        <begin position="1"/>
        <end position="161"/>
    </location>
</feature>
<evidence type="ECO:0000256" key="7">
    <source>
        <dbReference type="ARBA" id="ARBA00032325"/>
    </source>
</evidence>
<comment type="similarity">
    <text evidence="2">Belongs to the UTP25 family.</text>
</comment>
<proteinExistence type="inferred from homology"/>
<feature type="compositionally biased region" description="Basic and acidic residues" evidence="11">
    <location>
        <begin position="121"/>
        <end position="134"/>
    </location>
</feature>
<evidence type="ECO:0000259" key="12">
    <source>
        <dbReference type="Pfam" id="PF06862"/>
    </source>
</evidence>
<keyword evidence="4" id="KW-0597">Phosphoprotein</keyword>
<evidence type="ECO:0000313" key="14">
    <source>
        <dbReference type="EMBL" id="GCC23487.1"/>
    </source>
</evidence>
<dbReference type="Pfam" id="PF06862">
    <property type="entry name" value="Utp25_C"/>
    <property type="match status" value="1"/>
</dbReference>
<feature type="compositionally biased region" description="Acidic residues" evidence="11">
    <location>
        <begin position="104"/>
        <end position="120"/>
    </location>
</feature>
<evidence type="ECO:0000256" key="10">
    <source>
        <dbReference type="ARBA" id="ARBA00076595"/>
    </source>
</evidence>
<feature type="domain" description="UTP25 NTP hydrolase-like" evidence="13">
    <location>
        <begin position="305"/>
        <end position="569"/>
    </location>
</feature>
<dbReference type="EMBL" id="BEZZ01000031">
    <property type="protein sequence ID" value="GCC23487.1"/>
    <property type="molecule type" value="Genomic_DNA"/>
</dbReference>
<protein>
    <recommendedName>
        <fullName evidence="6">U3 small nucleolar RNA-associated protein 25 homolog</fullName>
    </recommendedName>
    <alternativeName>
        <fullName evidence="10">Digestive organ expansion factor homolog</fullName>
    </alternativeName>
    <alternativeName>
        <fullName evidence="7">UTP25 small subunit processor component</fullName>
    </alternativeName>
</protein>
<evidence type="ECO:0000259" key="13">
    <source>
        <dbReference type="Pfam" id="PF22916"/>
    </source>
</evidence>
<dbReference type="OMA" id="QDRGDTF"/>
<dbReference type="GO" id="GO:0032040">
    <property type="term" value="C:small-subunit processome"/>
    <property type="evidence" value="ECO:0007669"/>
    <property type="project" value="TreeGrafter"/>
</dbReference>
<dbReference type="STRING" id="137246.A0A401RZ93"/>
<gene>
    <name evidence="14" type="ORF">chiPu_0001883</name>
</gene>
<evidence type="ECO:0000256" key="1">
    <source>
        <dbReference type="ARBA" id="ARBA00004604"/>
    </source>
</evidence>
<dbReference type="Proteomes" id="UP000287033">
    <property type="component" value="Unassembled WGS sequence"/>
</dbReference>
<feature type="domain" description="UTP25 C-terminal" evidence="12">
    <location>
        <begin position="580"/>
        <end position="763"/>
    </location>
</feature>
<comment type="subunit">
    <text evidence="9">Interacts with CAPN3; the interaction is required for CAPN3 translocation to the nucleolus.</text>
</comment>
<comment type="caution">
    <text evidence="14">The sequence shown here is derived from an EMBL/GenBank/DDBJ whole genome shotgun (WGS) entry which is preliminary data.</text>
</comment>
<dbReference type="PANTHER" id="PTHR12933:SF0">
    <property type="entry name" value="U3 SMALL NUCLEOLAR RNA-ASSOCIATED PROTEIN 25 HOMOLOG"/>
    <property type="match status" value="1"/>
</dbReference>